<sequence>MNKTAEMKQTGAPLVPIAALALVLVWVAAPFVSDRPVWAEPVFWTYTAVAVLWALFVALRTRRWWLVAAALLTAVAWPLLLFVGLSLFGI</sequence>
<keyword evidence="1" id="KW-0472">Membrane</keyword>
<reference evidence="2 3" key="1">
    <citation type="submission" date="2020-07" db="EMBL/GenBank/DDBJ databases">
        <title>Complete genome and description of Corynebacterium incognita strain Marseille-Q3630 sp. nov.</title>
        <authorList>
            <person name="Boxberger M."/>
        </authorList>
    </citation>
    <scope>NUCLEOTIDE SEQUENCE [LARGE SCALE GENOMIC DNA]</scope>
    <source>
        <strain evidence="2 3">Marseille-Q3630</strain>
    </source>
</reference>
<feature type="transmembrane region" description="Helical" evidence="1">
    <location>
        <begin position="12"/>
        <end position="29"/>
    </location>
</feature>
<evidence type="ECO:0000256" key="1">
    <source>
        <dbReference type="SAM" id="Phobius"/>
    </source>
</evidence>
<dbReference type="AlphaFoldDB" id="A0A7G7CM74"/>
<dbReference type="EMBL" id="CP059404">
    <property type="protein sequence ID" value="QNE88690.1"/>
    <property type="molecule type" value="Genomic_DNA"/>
</dbReference>
<dbReference type="Proteomes" id="UP000515743">
    <property type="component" value="Chromosome"/>
</dbReference>
<dbReference type="RefSeq" id="WP_185175080.1">
    <property type="nucleotide sequence ID" value="NZ_CP059404.1"/>
</dbReference>
<evidence type="ECO:0000313" key="2">
    <source>
        <dbReference type="EMBL" id="QNE88690.1"/>
    </source>
</evidence>
<feature type="transmembrane region" description="Helical" evidence="1">
    <location>
        <begin position="41"/>
        <end position="59"/>
    </location>
</feature>
<proteinExistence type="predicted"/>
<evidence type="ECO:0000313" key="3">
    <source>
        <dbReference type="Proteomes" id="UP000515743"/>
    </source>
</evidence>
<accession>A0A7G7CM74</accession>
<dbReference type="KEGG" id="cik:H0194_06135"/>
<protein>
    <submittedName>
        <fullName evidence="2">Uncharacterized protein</fullName>
    </submittedName>
</protein>
<feature type="transmembrane region" description="Helical" evidence="1">
    <location>
        <begin position="66"/>
        <end position="88"/>
    </location>
</feature>
<organism evidence="2 3">
    <name type="scientific">Corynebacterium incognita</name>
    <dbReference type="NCBI Taxonomy" id="2754725"/>
    <lineage>
        <taxon>Bacteria</taxon>
        <taxon>Bacillati</taxon>
        <taxon>Actinomycetota</taxon>
        <taxon>Actinomycetes</taxon>
        <taxon>Mycobacteriales</taxon>
        <taxon>Corynebacteriaceae</taxon>
        <taxon>Corynebacterium</taxon>
    </lineage>
</organism>
<name>A0A7G7CM74_9CORY</name>
<keyword evidence="1" id="KW-0812">Transmembrane</keyword>
<gene>
    <name evidence="2" type="ORF">H0194_06135</name>
</gene>
<keyword evidence="3" id="KW-1185">Reference proteome</keyword>
<keyword evidence="1" id="KW-1133">Transmembrane helix</keyword>